<dbReference type="Proteomes" id="UP000677054">
    <property type="component" value="Unassembled WGS sequence"/>
</dbReference>
<feature type="region of interest" description="Disordered" evidence="1">
    <location>
        <begin position="191"/>
        <end position="255"/>
    </location>
</feature>
<keyword evidence="3" id="KW-1185">Reference proteome</keyword>
<feature type="region of interest" description="Disordered" evidence="1">
    <location>
        <begin position="272"/>
        <end position="293"/>
    </location>
</feature>
<accession>A0A7R9AE55</accession>
<feature type="compositionally biased region" description="Basic residues" evidence="1">
    <location>
        <begin position="208"/>
        <end position="220"/>
    </location>
</feature>
<evidence type="ECO:0000313" key="3">
    <source>
        <dbReference type="Proteomes" id="UP000677054"/>
    </source>
</evidence>
<organism evidence="2">
    <name type="scientific">Darwinula stevensoni</name>
    <dbReference type="NCBI Taxonomy" id="69355"/>
    <lineage>
        <taxon>Eukaryota</taxon>
        <taxon>Metazoa</taxon>
        <taxon>Ecdysozoa</taxon>
        <taxon>Arthropoda</taxon>
        <taxon>Crustacea</taxon>
        <taxon>Oligostraca</taxon>
        <taxon>Ostracoda</taxon>
        <taxon>Podocopa</taxon>
        <taxon>Podocopida</taxon>
        <taxon>Darwinulocopina</taxon>
        <taxon>Darwinuloidea</taxon>
        <taxon>Darwinulidae</taxon>
        <taxon>Darwinula</taxon>
    </lineage>
</organism>
<sequence>MGNKDKANDAIPNDDSVDGGLPGSSDEAEKAKELSYQALQYDLLHRQHMFILNNVFLAVQFFKNYDREKEEIDAAKGVRDREMTRKLLPSHKSCFFTGCLYEQLTSNVVLRKRNEPYAKAIAPAMECYINYENAEVLRSDESSVDFNRVGSGGLQFKMDSDSEAFQRGEVHLCLDHETDARTSIVSLGYDSTDYTSNTTVTDASVHAPRGRRQRRQRRGSRPSENPSGSTDANMSSSDEEESTRASTLFPTSERAAWTTENRTGVYMSNNVSYRKIGNRQPNTGSTTDSGMRSSIDTAASLTDLTGRRTTQSELHRCLKHHIIHLREDARISSTLHVHVLSSSALAHRFIKHFKDIAFLLGNRDLANHHTSRYHMVN</sequence>
<name>A0A7R9AE55_9CRUS</name>
<dbReference type="OrthoDB" id="6350060at2759"/>
<feature type="region of interest" description="Disordered" evidence="1">
    <location>
        <begin position="1"/>
        <end position="26"/>
    </location>
</feature>
<feature type="compositionally biased region" description="Polar residues" evidence="1">
    <location>
        <begin position="279"/>
        <end position="293"/>
    </location>
</feature>
<feature type="non-terminal residue" evidence="2">
    <location>
        <position position="377"/>
    </location>
</feature>
<proteinExistence type="predicted"/>
<dbReference type="EMBL" id="LR903682">
    <property type="protein sequence ID" value="CAD7252166.1"/>
    <property type="molecule type" value="Genomic_DNA"/>
</dbReference>
<feature type="compositionally biased region" description="Polar residues" evidence="1">
    <location>
        <begin position="192"/>
        <end position="202"/>
    </location>
</feature>
<dbReference type="EMBL" id="CAJPEV010004165">
    <property type="protein sequence ID" value="CAG0901304.1"/>
    <property type="molecule type" value="Genomic_DNA"/>
</dbReference>
<feature type="compositionally biased region" description="Polar residues" evidence="1">
    <location>
        <begin position="224"/>
        <end position="236"/>
    </location>
</feature>
<evidence type="ECO:0000313" key="2">
    <source>
        <dbReference type="EMBL" id="CAD7252166.1"/>
    </source>
</evidence>
<protein>
    <submittedName>
        <fullName evidence="2">Uncharacterized protein</fullName>
    </submittedName>
</protein>
<gene>
    <name evidence="2" type="ORF">DSTB1V02_LOCUS11925</name>
</gene>
<dbReference type="AlphaFoldDB" id="A0A7R9AE55"/>
<evidence type="ECO:0000256" key="1">
    <source>
        <dbReference type="SAM" id="MobiDB-lite"/>
    </source>
</evidence>
<reference evidence="2" key="1">
    <citation type="submission" date="2020-11" db="EMBL/GenBank/DDBJ databases">
        <authorList>
            <person name="Tran Van P."/>
        </authorList>
    </citation>
    <scope>NUCLEOTIDE SEQUENCE</scope>
</reference>